<keyword evidence="2" id="KW-1185">Reference proteome</keyword>
<protein>
    <submittedName>
        <fullName evidence="1">Uncharacterized protein</fullName>
    </submittedName>
</protein>
<reference evidence="1 2" key="1">
    <citation type="submission" date="2017-08" db="EMBL/GenBank/DDBJ databases">
        <title>WGS of Clinical strains of the CDC Group NO-1 linked to zoonotic infections in humans.</title>
        <authorList>
            <person name="Bernier A.-M."/>
            <person name="Bernard K."/>
        </authorList>
    </citation>
    <scope>NUCLEOTIDE SEQUENCE [LARGE SCALE GENOMIC DNA]</scope>
    <source>
        <strain evidence="1 2">NML00-0135</strain>
    </source>
</reference>
<proteinExistence type="predicted"/>
<dbReference type="RefSeq" id="WP_095538275.1">
    <property type="nucleotide sequence ID" value="NZ_NSJB01000001.1"/>
</dbReference>
<evidence type="ECO:0000313" key="2">
    <source>
        <dbReference type="Proteomes" id="UP000218054"/>
    </source>
</evidence>
<sequence length="83" mass="9240">MQGIRRIIRLPRSRPMQSFPSPALARVAAAIEYLYDHAREQPSLEARAAHVHLSPNKMLQRLSLAHAKAVLAACMIRSSPSRA</sequence>
<dbReference type="Proteomes" id="UP000218054">
    <property type="component" value="Unassembled WGS sequence"/>
</dbReference>
<dbReference type="EMBL" id="NSJB01000001">
    <property type="protein sequence ID" value="PAT37996.1"/>
    <property type="molecule type" value="Genomic_DNA"/>
</dbReference>
<organism evidence="1 2">
    <name type="scientific">Vandammella animalimorsus</name>
    <dbReference type="NCBI Taxonomy" id="2029117"/>
    <lineage>
        <taxon>Bacteria</taxon>
        <taxon>Pseudomonadati</taxon>
        <taxon>Pseudomonadota</taxon>
        <taxon>Betaproteobacteria</taxon>
        <taxon>Burkholderiales</taxon>
        <taxon>Comamonadaceae</taxon>
        <taxon>Vandammella</taxon>
    </lineage>
</organism>
<accession>A0A2A2AJJ3</accession>
<name>A0A2A2AJJ3_9BURK</name>
<evidence type="ECO:0000313" key="1">
    <source>
        <dbReference type="EMBL" id="PAT37996.1"/>
    </source>
</evidence>
<gene>
    <name evidence="1" type="ORF">CK625_00145</name>
</gene>
<comment type="caution">
    <text evidence="1">The sequence shown here is derived from an EMBL/GenBank/DDBJ whole genome shotgun (WGS) entry which is preliminary data.</text>
</comment>
<dbReference type="AlphaFoldDB" id="A0A2A2AJJ3"/>